<evidence type="ECO:0000313" key="3">
    <source>
        <dbReference type="Proteomes" id="UP001501752"/>
    </source>
</evidence>
<proteinExistence type="predicted"/>
<sequence length="156" mass="17167">MLPSGLWRVLSVDLRLPLMHAPTDGHPPPPWFGAEWWYVIALSVVAEGLAFLAIGLVSEWGEVWPRWIPGLGGRPVPVLAAALPAGLGAAFNTLLWPYSMAMISTGHRITGESDPGPYLDGWQSAVFYAAYWPLAAWGPLLGLLTVHYFRRRRGRP</sequence>
<feature type="transmembrane region" description="Helical" evidence="1">
    <location>
        <begin position="125"/>
        <end position="149"/>
    </location>
</feature>
<feature type="transmembrane region" description="Helical" evidence="1">
    <location>
        <begin position="36"/>
        <end position="57"/>
    </location>
</feature>
<dbReference type="EMBL" id="BAABIS010000001">
    <property type="protein sequence ID" value="GAA4839891.1"/>
    <property type="molecule type" value="Genomic_DNA"/>
</dbReference>
<keyword evidence="3" id="KW-1185">Reference proteome</keyword>
<evidence type="ECO:0000256" key="1">
    <source>
        <dbReference type="SAM" id="Phobius"/>
    </source>
</evidence>
<evidence type="ECO:0000313" key="2">
    <source>
        <dbReference type="EMBL" id="GAA4839891.1"/>
    </source>
</evidence>
<protein>
    <recommendedName>
        <fullName evidence="4">ABC transporter permease</fullName>
    </recommendedName>
</protein>
<gene>
    <name evidence="2" type="ORF">GCM10023235_14160</name>
</gene>
<name>A0ABP9DCE0_9ACTN</name>
<evidence type="ECO:0008006" key="4">
    <source>
        <dbReference type="Google" id="ProtNLM"/>
    </source>
</evidence>
<comment type="caution">
    <text evidence="2">The sequence shown here is derived from an EMBL/GenBank/DDBJ whole genome shotgun (WGS) entry which is preliminary data.</text>
</comment>
<feature type="transmembrane region" description="Helical" evidence="1">
    <location>
        <begin position="78"/>
        <end position="98"/>
    </location>
</feature>
<accession>A0ABP9DCE0</accession>
<keyword evidence="1" id="KW-1133">Transmembrane helix</keyword>
<keyword evidence="1" id="KW-0472">Membrane</keyword>
<keyword evidence="1" id="KW-0812">Transmembrane</keyword>
<reference evidence="3" key="1">
    <citation type="journal article" date="2019" name="Int. J. Syst. Evol. Microbiol.">
        <title>The Global Catalogue of Microorganisms (GCM) 10K type strain sequencing project: providing services to taxonomists for standard genome sequencing and annotation.</title>
        <authorList>
            <consortium name="The Broad Institute Genomics Platform"/>
            <consortium name="The Broad Institute Genome Sequencing Center for Infectious Disease"/>
            <person name="Wu L."/>
            <person name="Ma J."/>
        </authorList>
    </citation>
    <scope>NUCLEOTIDE SEQUENCE [LARGE SCALE GENOMIC DNA]</scope>
    <source>
        <strain evidence="3">JCM 13006</strain>
    </source>
</reference>
<organism evidence="2 3">
    <name type="scientific">Kitasatospora terrestris</name>
    <dbReference type="NCBI Taxonomy" id="258051"/>
    <lineage>
        <taxon>Bacteria</taxon>
        <taxon>Bacillati</taxon>
        <taxon>Actinomycetota</taxon>
        <taxon>Actinomycetes</taxon>
        <taxon>Kitasatosporales</taxon>
        <taxon>Streptomycetaceae</taxon>
        <taxon>Kitasatospora</taxon>
    </lineage>
</organism>
<dbReference type="Proteomes" id="UP001501752">
    <property type="component" value="Unassembled WGS sequence"/>
</dbReference>